<dbReference type="Gene3D" id="3.30.700.10">
    <property type="entry name" value="Glycoprotein, Type 4 Pilin"/>
    <property type="match status" value="1"/>
</dbReference>
<evidence type="ECO:0008006" key="5">
    <source>
        <dbReference type="Google" id="ProtNLM"/>
    </source>
</evidence>
<evidence type="ECO:0000313" key="4">
    <source>
        <dbReference type="Proteomes" id="UP000176939"/>
    </source>
</evidence>
<proteinExistence type="predicted"/>
<evidence type="ECO:0000256" key="2">
    <source>
        <dbReference type="SAM" id="Phobius"/>
    </source>
</evidence>
<feature type="transmembrane region" description="Helical" evidence="2">
    <location>
        <begin position="20"/>
        <end position="46"/>
    </location>
</feature>
<dbReference type="InterPro" id="IPR000983">
    <property type="entry name" value="Bac_GSPG_pilin"/>
</dbReference>
<dbReference type="SUPFAM" id="SSF54523">
    <property type="entry name" value="Pili subunits"/>
    <property type="match status" value="1"/>
</dbReference>
<keyword evidence="2" id="KW-1133">Transmembrane helix</keyword>
<accession>A0A1F7X1P2</accession>
<dbReference type="GO" id="GO:0015628">
    <property type="term" value="P:protein secretion by the type II secretion system"/>
    <property type="evidence" value="ECO:0007669"/>
    <property type="project" value="InterPro"/>
</dbReference>
<reference evidence="3 4" key="1">
    <citation type="journal article" date="2016" name="Nat. Commun.">
        <title>Thousands of microbial genomes shed light on interconnected biogeochemical processes in an aquifer system.</title>
        <authorList>
            <person name="Anantharaman K."/>
            <person name="Brown C.T."/>
            <person name="Hug L.A."/>
            <person name="Sharon I."/>
            <person name="Castelle C.J."/>
            <person name="Probst A.J."/>
            <person name="Thomas B.C."/>
            <person name="Singh A."/>
            <person name="Wilkins M.J."/>
            <person name="Karaoz U."/>
            <person name="Brodie E.L."/>
            <person name="Williams K.H."/>
            <person name="Hubbard S.S."/>
            <person name="Banfield J.F."/>
        </authorList>
    </citation>
    <scope>NUCLEOTIDE SEQUENCE [LARGE SCALE GENOMIC DNA]</scope>
</reference>
<comment type="caution">
    <text evidence="3">The sequence shown here is derived from an EMBL/GenBank/DDBJ whole genome shotgun (WGS) entry which is preliminary data.</text>
</comment>
<evidence type="ECO:0000256" key="1">
    <source>
        <dbReference type="ARBA" id="ARBA00022481"/>
    </source>
</evidence>
<dbReference type="Pfam" id="PF07963">
    <property type="entry name" value="N_methyl"/>
    <property type="match status" value="1"/>
</dbReference>
<organism evidence="3 4">
    <name type="scientific">Candidatus Woesebacteria bacterium RBG_13_36_22</name>
    <dbReference type="NCBI Taxonomy" id="1802478"/>
    <lineage>
        <taxon>Bacteria</taxon>
        <taxon>Candidatus Woeseibacteriota</taxon>
    </lineage>
</organism>
<keyword evidence="2" id="KW-0472">Membrane</keyword>
<keyword evidence="2" id="KW-0812">Transmembrane</keyword>
<protein>
    <recommendedName>
        <fullName evidence="5">Type II secretion system protein GspG C-terminal domain-containing protein</fullName>
    </recommendedName>
</protein>
<keyword evidence="1" id="KW-0488">Methylation</keyword>
<dbReference type="GO" id="GO:0015627">
    <property type="term" value="C:type II protein secretion system complex"/>
    <property type="evidence" value="ECO:0007669"/>
    <property type="project" value="InterPro"/>
</dbReference>
<evidence type="ECO:0000313" key="3">
    <source>
        <dbReference type="EMBL" id="OGM09002.1"/>
    </source>
</evidence>
<dbReference type="Proteomes" id="UP000176939">
    <property type="component" value="Unassembled WGS sequence"/>
</dbReference>
<dbReference type="AlphaFoldDB" id="A0A1F7X1P2"/>
<gene>
    <name evidence="3" type="ORF">A2Z67_01160</name>
</gene>
<dbReference type="NCBIfam" id="TIGR02532">
    <property type="entry name" value="IV_pilin_GFxxxE"/>
    <property type="match status" value="1"/>
</dbReference>
<sequence>MGIRKEINLFRNKNKFAHTIYGFTLIEIMIVIAIICVLLILSYIVLATQLAKGRDSKRKSDIYYIQEAVEEYEKDHDCYPNPLPACNPGDGLQPYLNKIPCDPVTKSDYDYIPDTDRPACPQWYWIFTELENKNDAQIEELGCLNGCGPDFDFNYYQTSPNAPEPPKGDVPATQTPDPTITPLKYYGCFSGDCREIPPDPLCHPNYWNDPSCDDLCINSNGDPQNECEY</sequence>
<dbReference type="PRINTS" id="PR00813">
    <property type="entry name" value="BCTERIALGSPG"/>
</dbReference>
<dbReference type="InterPro" id="IPR012902">
    <property type="entry name" value="N_methyl_site"/>
</dbReference>
<name>A0A1F7X1P2_9BACT</name>
<dbReference type="InterPro" id="IPR045584">
    <property type="entry name" value="Pilin-like"/>
</dbReference>
<dbReference type="EMBL" id="MGFQ01000030">
    <property type="protein sequence ID" value="OGM09002.1"/>
    <property type="molecule type" value="Genomic_DNA"/>
</dbReference>